<dbReference type="Gene3D" id="3.40.710.10">
    <property type="entry name" value="DD-peptidase/beta-lactamase superfamily"/>
    <property type="match status" value="1"/>
</dbReference>
<feature type="domain" description="Secretion system C-terminal sorting" evidence="2">
    <location>
        <begin position="377"/>
        <end position="439"/>
    </location>
</feature>
<protein>
    <recommendedName>
        <fullName evidence="5">T9SS C-terminal target domain-containing protein</fullName>
    </recommendedName>
</protein>
<dbReference type="InterPro" id="IPR012338">
    <property type="entry name" value="Beta-lactam/transpept-like"/>
</dbReference>
<reference evidence="3" key="2">
    <citation type="submission" date="2023-01" db="EMBL/GenBank/DDBJ databases">
        <title>Draft genome sequence of Portibacter lacus strain NBRC 108769.</title>
        <authorList>
            <person name="Sun Q."/>
            <person name="Mori K."/>
        </authorList>
    </citation>
    <scope>NUCLEOTIDE SEQUENCE</scope>
    <source>
        <strain evidence="3">NBRC 108769</strain>
    </source>
</reference>
<dbReference type="Proteomes" id="UP001156666">
    <property type="component" value="Unassembled WGS sequence"/>
</dbReference>
<dbReference type="AlphaFoldDB" id="A0AA37SMM2"/>
<dbReference type="PANTHER" id="PTHR46825:SF7">
    <property type="entry name" value="D-ALANYL-D-ALANINE CARBOXYPEPTIDASE"/>
    <property type="match status" value="1"/>
</dbReference>
<evidence type="ECO:0008006" key="5">
    <source>
        <dbReference type="Google" id="ProtNLM"/>
    </source>
</evidence>
<comment type="caution">
    <text evidence="3">The sequence shown here is derived from an EMBL/GenBank/DDBJ whole genome shotgun (WGS) entry which is preliminary data.</text>
</comment>
<sequence length="441" mass="49386">MKTTITILSLLFIFGSVKGQSTAPEEYQTALNEKLEDIFSTSIIPGISASVYFKDMGEWSGVAGISYDEVAIDTNMLFGMASNTKLFTAVICLKMASHGYFTLEDPISMWIPDFQYVDPNITVKQLLQHNSGLNDFINNTDLFPGQILTNPTKIWTPEETLAYILEPITTPEDGIYYSNANYVLAAMVLESATGLKYNDLLRDSIFEPLGLKDIFIDGFEEINLEMAHPFLFGTDYSETSRTALGTITWAAGAIVTKPSTLTKWYDEVFNQSFLDQDILNQIMDFVEWPEDPEMKMMGLGLYQLNINDRLYYGHGGRTIGYSSYTLFDVENGNSINVATNEFLSDALTIAVALAEKSNELSNTETNVKDLEEEISFYPNPVSHYLTIGKHDHLDIYNAEGKKVLSSNGRSTLSTKSLSAGIYYLKIQKDQKINTHKLVVNH</sequence>
<feature type="domain" description="Beta-lactamase-related" evidence="1">
    <location>
        <begin position="69"/>
        <end position="344"/>
    </location>
</feature>
<dbReference type="EMBL" id="BSOH01000014">
    <property type="protein sequence ID" value="GLR17558.1"/>
    <property type="molecule type" value="Genomic_DNA"/>
</dbReference>
<evidence type="ECO:0000259" key="2">
    <source>
        <dbReference type="Pfam" id="PF18962"/>
    </source>
</evidence>
<proteinExistence type="predicted"/>
<dbReference type="SUPFAM" id="SSF56601">
    <property type="entry name" value="beta-lactamase/transpeptidase-like"/>
    <property type="match status" value="1"/>
</dbReference>
<keyword evidence="4" id="KW-1185">Reference proteome</keyword>
<dbReference type="NCBIfam" id="TIGR04183">
    <property type="entry name" value="Por_Secre_tail"/>
    <property type="match status" value="1"/>
</dbReference>
<accession>A0AA37SMM2</accession>
<dbReference type="InterPro" id="IPR001466">
    <property type="entry name" value="Beta-lactam-related"/>
</dbReference>
<evidence type="ECO:0000313" key="3">
    <source>
        <dbReference type="EMBL" id="GLR17558.1"/>
    </source>
</evidence>
<organism evidence="3 4">
    <name type="scientific">Portibacter lacus</name>
    <dbReference type="NCBI Taxonomy" id="1099794"/>
    <lineage>
        <taxon>Bacteria</taxon>
        <taxon>Pseudomonadati</taxon>
        <taxon>Bacteroidota</taxon>
        <taxon>Saprospiria</taxon>
        <taxon>Saprospirales</taxon>
        <taxon>Haliscomenobacteraceae</taxon>
        <taxon>Portibacter</taxon>
    </lineage>
</organism>
<evidence type="ECO:0000259" key="1">
    <source>
        <dbReference type="Pfam" id="PF00144"/>
    </source>
</evidence>
<dbReference type="Pfam" id="PF00144">
    <property type="entry name" value="Beta-lactamase"/>
    <property type="match status" value="1"/>
</dbReference>
<evidence type="ECO:0000313" key="4">
    <source>
        <dbReference type="Proteomes" id="UP001156666"/>
    </source>
</evidence>
<name>A0AA37SMM2_9BACT</name>
<dbReference type="Pfam" id="PF18962">
    <property type="entry name" value="Por_Secre_tail"/>
    <property type="match status" value="1"/>
</dbReference>
<gene>
    <name evidence="3" type="ORF">GCM10007940_21730</name>
</gene>
<dbReference type="PANTHER" id="PTHR46825">
    <property type="entry name" value="D-ALANYL-D-ALANINE-CARBOXYPEPTIDASE/ENDOPEPTIDASE AMPH"/>
    <property type="match status" value="1"/>
</dbReference>
<dbReference type="RefSeq" id="WP_235291227.1">
    <property type="nucleotide sequence ID" value="NZ_BSOH01000014.1"/>
</dbReference>
<reference evidence="3" key="1">
    <citation type="journal article" date="2014" name="Int. J. Syst. Evol. Microbiol.">
        <title>Complete genome sequence of Corynebacterium casei LMG S-19264T (=DSM 44701T), isolated from a smear-ripened cheese.</title>
        <authorList>
            <consortium name="US DOE Joint Genome Institute (JGI-PGF)"/>
            <person name="Walter F."/>
            <person name="Albersmeier A."/>
            <person name="Kalinowski J."/>
            <person name="Ruckert C."/>
        </authorList>
    </citation>
    <scope>NUCLEOTIDE SEQUENCE</scope>
    <source>
        <strain evidence="3">NBRC 108769</strain>
    </source>
</reference>
<dbReference type="InterPro" id="IPR050491">
    <property type="entry name" value="AmpC-like"/>
</dbReference>
<dbReference type="InterPro" id="IPR026444">
    <property type="entry name" value="Secre_tail"/>
</dbReference>